<reference evidence="1" key="2">
    <citation type="submission" date="2022-10" db="EMBL/GenBank/DDBJ databases">
        <authorList>
            <consortium name="ENA_rothamsted_submissions"/>
            <consortium name="culmorum"/>
            <person name="King R."/>
        </authorList>
    </citation>
    <scope>NUCLEOTIDE SEQUENCE</scope>
</reference>
<dbReference type="Proteomes" id="UP001153737">
    <property type="component" value="Chromosome 5"/>
</dbReference>
<accession>A0A9N9SH03</accession>
<proteinExistence type="predicted"/>
<sequence length="416" mass="47908">MQIDRKEEKEAATWLKYNREPWAEIETDFELMHPGKDLLLLTNWDTFYNKVELLKKSQVGKEDPILEDILNKPSAENSSTGGRCALQLAAIGRLIPPKGRIIQKEKNHWKFSVAESVDTIFISCMNHSDVENIVVNQKEKALKRKISYGEVQPYIILVGPQLSETTTAYVVVDKILFKHTSVLKALDILFKTFIALDLKYPPPSEHIHTLIQKVFHCTTGNMSKTRQQSQSSSEGGLSEEMIAKICKQQAGMIGKQIEDRFKQFESSLKSIFDQVSENKSKIQILETKMEHCERMYKMKNLIIYGEQQAANETPEICENKMMNFFKEKLEHEISSSEIEQCYRIGKVQNGKPRPILVQFLSIKTKNHIFNKKKMLRNSNYFMKEDLTKSAVEMWKSASEKLARPMCGAKVEEFLPS</sequence>
<evidence type="ECO:0000313" key="2">
    <source>
        <dbReference type="Proteomes" id="UP001153737"/>
    </source>
</evidence>
<protein>
    <submittedName>
        <fullName evidence="1">Uncharacterized protein</fullName>
    </submittedName>
</protein>
<dbReference type="OrthoDB" id="6773229at2759"/>
<gene>
    <name evidence="1" type="ORF">PHAECO_LOCUS9185</name>
</gene>
<dbReference type="EMBL" id="OU896711">
    <property type="protein sequence ID" value="CAG9822095.1"/>
    <property type="molecule type" value="Genomic_DNA"/>
</dbReference>
<name>A0A9N9SH03_PHACE</name>
<evidence type="ECO:0000313" key="1">
    <source>
        <dbReference type="EMBL" id="CAG9822095.1"/>
    </source>
</evidence>
<organism evidence="1 2">
    <name type="scientific">Phaedon cochleariae</name>
    <name type="common">Mustard beetle</name>
    <dbReference type="NCBI Taxonomy" id="80249"/>
    <lineage>
        <taxon>Eukaryota</taxon>
        <taxon>Metazoa</taxon>
        <taxon>Ecdysozoa</taxon>
        <taxon>Arthropoda</taxon>
        <taxon>Hexapoda</taxon>
        <taxon>Insecta</taxon>
        <taxon>Pterygota</taxon>
        <taxon>Neoptera</taxon>
        <taxon>Endopterygota</taxon>
        <taxon>Coleoptera</taxon>
        <taxon>Polyphaga</taxon>
        <taxon>Cucujiformia</taxon>
        <taxon>Chrysomeloidea</taxon>
        <taxon>Chrysomelidae</taxon>
        <taxon>Chrysomelinae</taxon>
        <taxon>Chrysomelini</taxon>
        <taxon>Phaedon</taxon>
    </lineage>
</organism>
<reference evidence="1" key="1">
    <citation type="submission" date="2022-01" db="EMBL/GenBank/DDBJ databases">
        <authorList>
            <person name="King R."/>
        </authorList>
    </citation>
    <scope>NUCLEOTIDE SEQUENCE</scope>
</reference>
<dbReference type="Gene3D" id="3.30.70.1820">
    <property type="entry name" value="L1 transposable element, RRM domain"/>
    <property type="match status" value="1"/>
</dbReference>
<dbReference type="AlphaFoldDB" id="A0A9N9SH03"/>
<keyword evidence="2" id="KW-1185">Reference proteome</keyword>